<dbReference type="AlphaFoldDB" id="A0A8J3KYL1"/>
<feature type="domain" description="CHAT" evidence="2">
    <location>
        <begin position="240"/>
        <end position="371"/>
    </location>
</feature>
<dbReference type="InterPro" id="IPR024983">
    <property type="entry name" value="CHAT_dom"/>
</dbReference>
<organism evidence="3 4">
    <name type="scientific">Catellatospora coxensis</name>
    <dbReference type="NCBI Taxonomy" id="310354"/>
    <lineage>
        <taxon>Bacteria</taxon>
        <taxon>Bacillati</taxon>
        <taxon>Actinomycetota</taxon>
        <taxon>Actinomycetes</taxon>
        <taxon>Micromonosporales</taxon>
        <taxon>Micromonosporaceae</taxon>
        <taxon>Catellatospora</taxon>
    </lineage>
</organism>
<accession>A0A8J3KYL1</accession>
<dbReference type="Pfam" id="PF12770">
    <property type="entry name" value="CHAT"/>
    <property type="match status" value="1"/>
</dbReference>
<protein>
    <recommendedName>
        <fullName evidence="2">CHAT domain-containing protein</fullName>
    </recommendedName>
</protein>
<feature type="region of interest" description="Disordered" evidence="1">
    <location>
        <begin position="30"/>
        <end position="53"/>
    </location>
</feature>
<evidence type="ECO:0000256" key="1">
    <source>
        <dbReference type="SAM" id="MobiDB-lite"/>
    </source>
</evidence>
<proteinExistence type="predicted"/>
<evidence type="ECO:0000313" key="3">
    <source>
        <dbReference type="EMBL" id="GIG05436.1"/>
    </source>
</evidence>
<reference evidence="3 4" key="1">
    <citation type="submission" date="2021-01" db="EMBL/GenBank/DDBJ databases">
        <title>Whole genome shotgun sequence of Catellatospora coxensis NBRC 107359.</title>
        <authorList>
            <person name="Komaki H."/>
            <person name="Tamura T."/>
        </authorList>
    </citation>
    <scope>NUCLEOTIDE SEQUENCE [LARGE SCALE GENOMIC DNA]</scope>
    <source>
        <strain evidence="3 4">NBRC 107359</strain>
    </source>
</reference>
<evidence type="ECO:0000313" key="4">
    <source>
        <dbReference type="Proteomes" id="UP000630887"/>
    </source>
</evidence>
<dbReference type="Proteomes" id="UP000630887">
    <property type="component" value="Unassembled WGS sequence"/>
</dbReference>
<dbReference type="EMBL" id="BONI01000014">
    <property type="protein sequence ID" value="GIG05436.1"/>
    <property type="molecule type" value="Genomic_DNA"/>
</dbReference>
<keyword evidence="4" id="KW-1185">Reference proteome</keyword>
<comment type="caution">
    <text evidence="3">The sequence shown here is derived from an EMBL/GenBank/DDBJ whole genome shotgun (WGS) entry which is preliminary data.</text>
</comment>
<evidence type="ECO:0000259" key="2">
    <source>
        <dbReference type="Pfam" id="PF12770"/>
    </source>
</evidence>
<name>A0A8J3KYL1_9ACTN</name>
<sequence>MTEPKRETLGIKTFTTADGGQTAVQERTRQAAVTSNIQRPREEPTTFSPAYPGLPDSLPARTALLCVTAEGSHFKLHWFLNGESDESRPEEIAVQSAPKATMSEILRTKEWKRAYKELRAWWCDFMRLIGWMDGLLGDQDQHGPLRLVVWDNTGFQIPWEAVYLDPSDRWVGAEVEVIRWTSIKDIGRVASYTAVPATCTGGVLALESADIFDPDGRPLLDEPLARYGATAKRRMWQLLTALDSTRSRFGLVLVRCHGIYGDSMSDFELAEMTMVDVEEFRMSALATFPALVFLNACDTASPARPGPHSFVATRTFAELFLRRGANSVLATLGQVDLDHSHDFAARLLAAEDVQQRLAALLREHRSKAVDRVRPRADDEEADSRNDQDFERFFQSFAYVYFGHPDTVLHLTATSNEPSA</sequence>
<dbReference type="RefSeq" id="WP_203691756.1">
    <property type="nucleotide sequence ID" value="NZ_BAAALC010000021.1"/>
</dbReference>
<gene>
    <name evidence="3" type="ORF">Cco03nite_21360</name>
</gene>